<organism evidence="1 2">
    <name type="scientific">Candidatus Nephthysia bennettiae</name>
    <dbReference type="NCBI Taxonomy" id="3127016"/>
    <lineage>
        <taxon>Bacteria</taxon>
        <taxon>Bacillati</taxon>
        <taxon>Candidatus Dormiibacterota</taxon>
        <taxon>Candidatus Dormibacteria</taxon>
        <taxon>Candidatus Dormibacterales</taxon>
        <taxon>Candidatus Dormibacteraceae</taxon>
        <taxon>Candidatus Nephthysia</taxon>
    </lineage>
</organism>
<accession>A0A934KFQ9</accession>
<evidence type="ECO:0000313" key="2">
    <source>
        <dbReference type="Proteomes" id="UP000612893"/>
    </source>
</evidence>
<comment type="caution">
    <text evidence="1">The sequence shown here is derived from an EMBL/GenBank/DDBJ whole genome shotgun (WGS) entry which is preliminary data.</text>
</comment>
<sequence length="95" mass="10648">MTVYEWLDANRNRLQGKADNWVTRRVAVLEVPGRTVTVGFEPVERDGEAPAPQDGQEPVLNACLVELGMQDGRPVSSRVIEDAPTREFEARRLTN</sequence>
<protein>
    <submittedName>
        <fullName evidence="1">Uncharacterized protein</fullName>
    </submittedName>
</protein>
<name>A0A934KFQ9_9BACT</name>
<keyword evidence="2" id="KW-1185">Reference proteome</keyword>
<dbReference type="AlphaFoldDB" id="A0A934KFQ9"/>
<dbReference type="Proteomes" id="UP000612893">
    <property type="component" value="Unassembled WGS sequence"/>
</dbReference>
<reference evidence="1" key="1">
    <citation type="submission" date="2020-10" db="EMBL/GenBank/DDBJ databases">
        <title>Ca. Dormibacterota MAGs.</title>
        <authorList>
            <person name="Montgomery K."/>
        </authorList>
    </citation>
    <scope>NUCLEOTIDE SEQUENCE [LARGE SCALE GENOMIC DNA]</scope>
    <source>
        <strain evidence="1">SC8812_S17_10</strain>
    </source>
</reference>
<proteinExistence type="predicted"/>
<dbReference type="RefSeq" id="WP_338205497.1">
    <property type="nucleotide sequence ID" value="NZ_JAEKNR010000241.1"/>
</dbReference>
<gene>
    <name evidence="1" type="ORF">JF922_24930</name>
</gene>
<evidence type="ECO:0000313" key="1">
    <source>
        <dbReference type="EMBL" id="MBJ7601305.1"/>
    </source>
</evidence>
<dbReference type="EMBL" id="JAEKNR010000241">
    <property type="protein sequence ID" value="MBJ7601305.1"/>
    <property type="molecule type" value="Genomic_DNA"/>
</dbReference>